<dbReference type="Gene3D" id="2.40.170.20">
    <property type="entry name" value="TonB-dependent receptor, beta-barrel domain"/>
    <property type="match status" value="1"/>
</dbReference>
<evidence type="ECO:0000256" key="7">
    <source>
        <dbReference type="ARBA" id="ARBA00022729"/>
    </source>
</evidence>
<evidence type="ECO:0000256" key="4">
    <source>
        <dbReference type="ARBA" id="ARBA00022452"/>
    </source>
</evidence>
<dbReference type="InterPro" id="IPR039426">
    <property type="entry name" value="TonB-dep_rcpt-like"/>
</dbReference>
<keyword evidence="12 18" id="KW-0675">Receptor</keyword>
<dbReference type="Pfam" id="PF00593">
    <property type="entry name" value="TonB_dep_Rec_b-barrel"/>
    <property type="match status" value="1"/>
</dbReference>
<dbReference type="PANTHER" id="PTHR32552:SF74">
    <property type="entry name" value="HYDROXAMATE SIDEROPHORE RECEPTOR FHUE"/>
    <property type="match status" value="1"/>
</dbReference>
<dbReference type="SMART" id="SM00965">
    <property type="entry name" value="STN"/>
    <property type="match status" value="1"/>
</dbReference>
<feature type="transmembrane region" description="Helical" evidence="16">
    <location>
        <begin position="21"/>
        <end position="42"/>
    </location>
</feature>
<comment type="caution">
    <text evidence="18">The sequence shown here is derived from an EMBL/GenBank/DDBJ whole genome shotgun (WGS) entry which is preliminary data.</text>
</comment>
<dbReference type="Gene3D" id="2.170.130.10">
    <property type="entry name" value="TonB-dependent receptor, plug domain"/>
    <property type="match status" value="1"/>
</dbReference>
<evidence type="ECO:0000256" key="14">
    <source>
        <dbReference type="PROSITE-ProRule" id="PRU01360"/>
    </source>
</evidence>
<keyword evidence="16" id="KW-1133">Transmembrane helix</keyword>
<dbReference type="GO" id="GO:0015344">
    <property type="term" value="F:siderophore uptake transmembrane transporter activity"/>
    <property type="evidence" value="ECO:0007669"/>
    <property type="project" value="TreeGrafter"/>
</dbReference>
<evidence type="ECO:0000256" key="13">
    <source>
        <dbReference type="ARBA" id="ARBA00023237"/>
    </source>
</evidence>
<dbReference type="Pfam" id="PF07715">
    <property type="entry name" value="Plug"/>
    <property type="match status" value="1"/>
</dbReference>
<accession>N6YDL0</accession>
<dbReference type="GO" id="GO:0015891">
    <property type="term" value="P:siderophore transport"/>
    <property type="evidence" value="ECO:0007669"/>
    <property type="project" value="InterPro"/>
</dbReference>
<evidence type="ECO:0000256" key="10">
    <source>
        <dbReference type="ARBA" id="ARBA00023077"/>
    </source>
</evidence>
<dbReference type="InterPro" id="IPR000531">
    <property type="entry name" value="Beta-barrel_TonB"/>
</dbReference>
<keyword evidence="3 14" id="KW-0813">Transport</keyword>
<dbReference type="eggNOG" id="COG4773">
    <property type="taxonomic scope" value="Bacteria"/>
</dbReference>
<feature type="domain" description="Secretin/TonB short N-terminal" evidence="17">
    <location>
        <begin position="76"/>
        <end position="127"/>
    </location>
</feature>
<evidence type="ECO:0000313" key="18">
    <source>
        <dbReference type="EMBL" id="ENO89630.1"/>
    </source>
</evidence>
<evidence type="ECO:0000259" key="17">
    <source>
        <dbReference type="SMART" id="SM00965"/>
    </source>
</evidence>
<dbReference type="NCBIfam" id="TIGR01783">
    <property type="entry name" value="TonB-siderophor"/>
    <property type="match status" value="1"/>
</dbReference>
<dbReference type="InterPro" id="IPR037066">
    <property type="entry name" value="Plug_dom_sf"/>
</dbReference>
<gene>
    <name evidence="18" type="ORF">C666_05575</name>
</gene>
<evidence type="ECO:0000256" key="6">
    <source>
        <dbReference type="ARBA" id="ARBA00022692"/>
    </source>
</evidence>
<evidence type="ECO:0000256" key="8">
    <source>
        <dbReference type="ARBA" id="ARBA00023004"/>
    </source>
</evidence>
<dbReference type="InterPro" id="IPR010105">
    <property type="entry name" value="TonB_sidphr_rcpt"/>
</dbReference>
<dbReference type="CDD" id="cd01347">
    <property type="entry name" value="ligand_gated_channel"/>
    <property type="match status" value="1"/>
</dbReference>
<dbReference type="STRING" id="1123367.GCA_000621305_01484"/>
<keyword evidence="6 14" id="KW-0812">Transmembrane</keyword>
<dbReference type="SUPFAM" id="SSF56935">
    <property type="entry name" value="Porins"/>
    <property type="match status" value="1"/>
</dbReference>
<keyword evidence="7" id="KW-0732">Signal</keyword>
<dbReference type="AlphaFoldDB" id="N6YDL0"/>
<comment type="similarity">
    <text evidence="2 14 15">Belongs to the TonB-dependent receptor family.</text>
</comment>
<dbReference type="PANTHER" id="PTHR32552">
    <property type="entry name" value="FERRICHROME IRON RECEPTOR-RELATED"/>
    <property type="match status" value="1"/>
</dbReference>
<dbReference type="Proteomes" id="UP000013232">
    <property type="component" value="Unassembled WGS sequence"/>
</dbReference>
<evidence type="ECO:0000256" key="9">
    <source>
        <dbReference type="ARBA" id="ARBA00023065"/>
    </source>
</evidence>
<keyword evidence="5" id="KW-0410">Iron transport</keyword>
<comment type="subcellular location">
    <subcellularLocation>
        <location evidence="1 14">Cell outer membrane</location>
        <topology evidence="1 14">Multi-pass membrane protein</topology>
    </subcellularLocation>
</comment>
<evidence type="ECO:0000256" key="12">
    <source>
        <dbReference type="ARBA" id="ARBA00023170"/>
    </source>
</evidence>
<keyword evidence="4 14" id="KW-1134">Transmembrane beta strand</keyword>
<dbReference type="PROSITE" id="PS52016">
    <property type="entry name" value="TONB_DEPENDENT_REC_3"/>
    <property type="match status" value="1"/>
</dbReference>
<keyword evidence="8" id="KW-0408">Iron</keyword>
<evidence type="ECO:0000256" key="15">
    <source>
        <dbReference type="RuleBase" id="RU003357"/>
    </source>
</evidence>
<keyword evidence="13 14" id="KW-0998">Cell outer membrane</keyword>
<evidence type="ECO:0000256" key="1">
    <source>
        <dbReference type="ARBA" id="ARBA00004571"/>
    </source>
</evidence>
<keyword evidence="11 14" id="KW-0472">Membrane</keyword>
<protein>
    <submittedName>
        <fullName evidence="18">TonB-dependent outermembrane ferripyoverdine receptor FpvA</fullName>
    </submittedName>
</protein>
<reference evidence="18 19" key="1">
    <citation type="submission" date="2012-09" db="EMBL/GenBank/DDBJ databases">
        <title>Draft Genome Sequences of 6 Strains from Genus Thauera.</title>
        <authorList>
            <person name="Liu B."/>
            <person name="Shapleigh J.P."/>
            <person name="Frostegard A.H."/>
        </authorList>
    </citation>
    <scope>NUCLEOTIDE SEQUENCE [LARGE SCALE GENOMIC DNA]</scope>
    <source>
        <strain evidence="19">47Lol / DSM 12138</strain>
    </source>
</reference>
<proteinExistence type="inferred from homology"/>
<dbReference type="RefSeq" id="WP_004335116.1">
    <property type="nucleotide sequence ID" value="NZ_AMXE01000012.1"/>
</dbReference>
<sequence length="836" mass="92432">MTHLPRSIRTHAKQVHPRRKPLAVPLNIAFAGSLALAVPLLYTPPARAQAVEQRQYEVPAGTLEDALNSFSRQAGITLSFDPALTRGLRTAGLSGRHGLQDGLDALTAGKGIRAVQGGRGNWTLIQMPRPAGGEATLAAVAVTAAGLNDGTTEGSGSYTTHSMQTATKLPLSIRETPQAVTVVTRQQMDDQKVEILENVLAATPGISMTKDGPHRVAFYSRGFTVDSLMTDGLPSELSHYISREMNATPDMAIYDRVEIVRGATGMMQGAGNPSAAINMVRKRPTATPQLSVTASAGSWDSYRAEVDAANALNEAGTLRGRVVAAYQHKNSFQEVADTERSVLYAIAEADLGEQTLLTAGFSHQNANHTSSWGGLPVAMDGSSPGLSRSTYLGNDWDYWDQDNTTLFTQFEHRFGNDWKLHLSASHTWSDLDMLGSQLERTYWVDARQFGQYVGQYEYTDRQSSYDAFASGPFRLLGRSHELVVGASLRDLDFDGKGNYRSDELDMDIHDWDPGSVAPQAMDLSYWHQDRTTRQKGFYTTARFNLADTLKFIVGGRYDWFDYDAKTRNGTRTTRSRYAVDRHFTAYAGVIYDLDARHSLYASYTDIFKPQSELNASGKTLKPIVGKNYEIGLKGEYFGGGLNASVALFRIDQENRAKALTRDQCSDLVPSCSEAAGEVRSEGIELELNGRLTPDWQLAAGYTFAEAKYRKDADPAKVGRLFATDLPRHMFKLSTSYQMAGELNRWKIGGGVAWQSDIYNKDTNFYDAGTPFRIEQKAYALANLFVGYRASQNLDLHLNVDNLFDKTYWRAIGSNTAYAVNQYGEPRRLTLTGHYRF</sequence>
<evidence type="ECO:0000256" key="11">
    <source>
        <dbReference type="ARBA" id="ARBA00023136"/>
    </source>
</evidence>
<evidence type="ECO:0000256" key="3">
    <source>
        <dbReference type="ARBA" id="ARBA00022448"/>
    </source>
</evidence>
<name>N6YDL0_THAL4</name>
<dbReference type="FunFam" id="2.170.130.10:FF:000010">
    <property type="entry name" value="Ferripyoverdine receptor"/>
    <property type="match status" value="1"/>
</dbReference>
<evidence type="ECO:0000256" key="2">
    <source>
        <dbReference type="ARBA" id="ARBA00009810"/>
    </source>
</evidence>
<dbReference type="GO" id="GO:0038023">
    <property type="term" value="F:signaling receptor activity"/>
    <property type="evidence" value="ECO:0007669"/>
    <property type="project" value="InterPro"/>
</dbReference>
<keyword evidence="19" id="KW-1185">Reference proteome</keyword>
<evidence type="ECO:0000313" key="19">
    <source>
        <dbReference type="Proteomes" id="UP000013232"/>
    </source>
</evidence>
<dbReference type="OrthoDB" id="174652at2"/>
<organism evidence="18 19">
    <name type="scientific">Thauera linaloolentis (strain DSM 12138 / JCM 21573 / CCUG 41526 / CIP 105981 / IAM 15112 / NBRC 102519 / 47Lol)</name>
    <dbReference type="NCBI Taxonomy" id="1123367"/>
    <lineage>
        <taxon>Bacteria</taxon>
        <taxon>Pseudomonadati</taxon>
        <taxon>Pseudomonadota</taxon>
        <taxon>Betaproteobacteria</taxon>
        <taxon>Rhodocyclales</taxon>
        <taxon>Zoogloeaceae</taxon>
        <taxon>Thauera</taxon>
    </lineage>
</organism>
<dbReference type="InterPro" id="IPR012910">
    <property type="entry name" value="Plug_dom"/>
</dbReference>
<dbReference type="InterPro" id="IPR036942">
    <property type="entry name" value="Beta-barrel_TonB_sf"/>
</dbReference>
<dbReference type="Gene3D" id="3.55.50.30">
    <property type="match status" value="1"/>
</dbReference>
<dbReference type="EMBL" id="AMXE01000012">
    <property type="protein sequence ID" value="ENO89630.1"/>
    <property type="molecule type" value="Genomic_DNA"/>
</dbReference>
<evidence type="ECO:0000256" key="5">
    <source>
        <dbReference type="ARBA" id="ARBA00022496"/>
    </source>
</evidence>
<dbReference type="GO" id="GO:0009279">
    <property type="term" value="C:cell outer membrane"/>
    <property type="evidence" value="ECO:0007669"/>
    <property type="project" value="UniProtKB-SubCell"/>
</dbReference>
<evidence type="ECO:0000256" key="16">
    <source>
        <dbReference type="SAM" id="Phobius"/>
    </source>
</evidence>
<dbReference type="InterPro" id="IPR011662">
    <property type="entry name" value="Secretin/TonB_short_N"/>
</dbReference>
<keyword evidence="10 15" id="KW-0798">TonB box</keyword>
<keyword evidence="9" id="KW-0406">Ion transport</keyword>